<dbReference type="AlphaFoldDB" id="A0A1B6CQX6"/>
<feature type="domain" description="Peptidase S1" evidence="3">
    <location>
        <begin position="23"/>
        <end position="178"/>
    </location>
</feature>
<evidence type="ECO:0000256" key="1">
    <source>
        <dbReference type="ARBA" id="ARBA00023157"/>
    </source>
</evidence>
<evidence type="ECO:0000259" key="3">
    <source>
        <dbReference type="PROSITE" id="PS50240"/>
    </source>
</evidence>
<dbReference type="SUPFAM" id="SSF50494">
    <property type="entry name" value="Trypsin-like serine proteases"/>
    <property type="match status" value="1"/>
</dbReference>
<dbReference type="PROSITE" id="PS00134">
    <property type="entry name" value="TRYPSIN_HIS"/>
    <property type="match status" value="1"/>
</dbReference>
<sequence>MVINLTFTIFILFSILENLNPIEYKGRFAKLGEFPYVVLLQARDSRCTGGLLEPAWIITAAHCVFDFKLNIKYMPEDINIVAGIIDLKNFNISSKQSSNGQSIHIHPDYNYHKVSGYDIALVKLKEPFELNNYVNIIEMDGDEWPHKDGREYRSCIAAGFGGLSKTKLNTKLKKMNVK</sequence>
<accession>A0A1B6CQX6</accession>
<organism evidence="4">
    <name type="scientific">Clastoptera arizonana</name>
    <name type="common">Arizona spittle bug</name>
    <dbReference type="NCBI Taxonomy" id="38151"/>
    <lineage>
        <taxon>Eukaryota</taxon>
        <taxon>Metazoa</taxon>
        <taxon>Ecdysozoa</taxon>
        <taxon>Arthropoda</taxon>
        <taxon>Hexapoda</taxon>
        <taxon>Insecta</taxon>
        <taxon>Pterygota</taxon>
        <taxon>Neoptera</taxon>
        <taxon>Paraneoptera</taxon>
        <taxon>Hemiptera</taxon>
        <taxon>Auchenorrhyncha</taxon>
        <taxon>Cercopoidea</taxon>
        <taxon>Clastopteridae</taxon>
        <taxon>Clastoptera</taxon>
    </lineage>
</organism>
<dbReference type="GO" id="GO:0004252">
    <property type="term" value="F:serine-type endopeptidase activity"/>
    <property type="evidence" value="ECO:0007669"/>
    <property type="project" value="InterPro"/>
</dbReference>
<dbReference type="InterPro" id="IPR043504">
    <property type="entry name" value="Peptidase_S1_PA_chymotrypsin"/>
</dbReference>
<evidence type="ECO:0000313" key="4">
    <source>
        <dbReference type="EMBL" id="JAS15860.1"/>
    </source>
</evidence>
<dbReference type="PANTHER" id="PTHR24252:SF7">
    <property type="entry name" value="HYALIN"/>
    <property type="match status" value="1"/>
</dbReference>
<dbReference type="FunFam" id="2.40.10.10:FF:000068">
    <property type="entry name" value="transmembrane protease serine 2"/>
    <property type="match status" value="1"/>
</dbReference>
<dbReference type="EMBL" id="GEDC01021438">
    <property type="protein sequence ID" value="JAS15860.1"/>
    <property type="molecule type" value="Transcribed_RNA"/>
</dbReference>
<dbReference type="PROSITE" id="PS50240">
    <property type="entry name" value="TRYPSIN_DOM"/>
    <property type="match status" value="1"/>
</dbReference>
<dbReference type="GO" id="GO:0006508">
    <property type="term" value="P:proteolysis"/>
    <property type="evidence" value="ECO:0007669"/>
    <property type="project" value="InterPro"/>
</dbReference>
<evidence type="ECO:0000256" key="2">
    <source>
        <dbReference type="SAM" id="SignalP"/>
    </source>
</evidence>
<dbReference type="InterPro" id="IPR018114">
    <property type="entry name" value="TRYPSIN_HIS"/>
</dbReference>
<gene>
    <name evidence="4" type="ORF">g.45729</name>
</gene>
<dbReference type="Pfam" id="PF00089">
    <property type="entry name" value="Trypsin"/>
    <property type="match status" value="1"/>
</dbReference>
<dbReference type="InterPro" id="IPR009003">
    <property type="entry name" value="Peptidase_S1_PA"/>
</dbReference>
<reference evidence="4" key="1">
    <citation type="submission" date="2015-12" db="EMBL/GenBank/DDBJ databases">
        <title>De novo transcriptome assembly of four potential Pierce s Disease insect vectors from Arizona vineyards.</title>
        <authorList>
            <person name="Tassone E.E."/>
        </authorList>
    </citation>
    <scope>NUCLEOTIDE SEQUENCE</scope>
</reference>
<keyword evidence="2" id="KW-0732">Signal</keyword>
<dbReference type="PANTHER" id="PTHR24252">
    <property type="entry name" value="ACROSIN-RELATED"/>
    <property type="match status" value="1"/>
</dbReference>
<feature type="chain" id="PRO_5008580706" description="Peptidase S1 domain-containing protein" evidence="2">
    <location>
        <begin position="22"/>
        <end position="178"/>
    </location>
</feature>
<dbReference type="SMART" id="SM00020">
    <property type="entry name" value="Tryp_SPc"/>
    <property type="match status" value="1"/>
</dbReference>
<dbReference type="PRINTS" id="PR00722">
    <property type="entry name" value="CHYMOTRYPSIN"/>
</dbReference>
<feature type="non-terminal residue" evidence="4">
    <location>
        <position position="178"/>
    </location>
</feature>
<feature type="signal peptide" evidence="2">
    <location>
        <begin position="1"/>
        <end position="21"/>
    </location>
</feature>
<protein>
    <recommendedName>
        <fullName evidence="3">Peptidase S1 domain-containing protein</fullName>
    </recommendedName>
</protein>
<proteinExistence type="predicted"/>
<keyword evidence="1" id="KW-1015">Disulfide bond</keyword>
<dbReference type="Gene3D" id="2.40.10.10">
    <property type="entry name" value="Trypsin-like serine proteases"/>
    <property type="match status" value="1"/>
</dbReference>
<dbReference type="InterPro" id="IPR001314">
    <property type="entry name" value="Peptidase_S1A"/>
</dbReference>
<name>A0A1B6CQX6_9HEMI</name>
<dbReference type="InterPro" id="IPR001254">
    <property type="entry name" value="Trypsin_dom"/>
</dbReference>